<feature type="transmembrane region" description="Helical" evidence="1">
    <location>
        <begin position="12"/>
        <end position="31"/>
    </location>
</feature>
<dbReference type="RefSeq" id="WP_035196881.1">
    <property type="nucleotide sequence ID" value="NZ_JJRY01000014.1"/>
</dbReference>
<dbReference type="EMBL" id="JJRY01000014">
    <property type="protein sequence ID" value="KEF37536.1"/>
    <property type="molecule type" value="Genomic_DNA"/>
</dbReference>
<keyword evidence="1" id="KW-0472">Membrane</keyword>
<gene>
    <name evidence="2" type="ORF">M670_03344</name>
</gene>
<feature type="transmembrane region" description="Helical" evidence="1">
    <location>
        <begin position="105"/>
        <end position="125"/>
    </location>
</feature>
<name>A0A072NJ84_SCHAZ</name>
<comment type="caution">
    <text evidence="2">The sequence shown here is derived from an EMBL/GenBank/DDBJ whole genome shotgun (WGS) entry which is preliminary data.</text>
</comment>
<accession>A0A072NJ84</accession>
<dbReference type="Proteomes" id="UP000027936">
    <property type="component" value="Unassembled WGS sequence"/>
</dbReference>
<keyword evidence="1" id="KW-0812">Transmembrane</keyword>
<dbReference type="PATRIC" id="fig|1348973.3.peg.3223"/>
<feature type="transmembrane region" description="Helical" evidence="1">
    <location>
        <begin position="82"/>
        <end position="100"/>
    </location>
</feature>
<reference evidence="2 3" key="1">
    <citation type="submission" date="2014-04" db="EMBL/GenBank/DDBJ databases">
        <title>Draft genome sequence of Bacillus azotoformans MEV2011, a (co-) denitrifying strain unable to grow in the presence of oxygen.</title>
        <authorList>
            <person name="Nielsen M."/>
            <person name="Schreiber L."/>
            <person name="Finster K."/>
            <person name="Schramm A."/>
        </authorList>
    </citation>
    <scope>NUCLEOTIDE SEQUENCE [LARGE SCALE GENOMIC DNA]</scope>
    <source>
        <strain evidence="2 3">MEV2011</strain>
    </source>
</reference>
<feature type="transmembrane region" description="Helical" evidence="1">
    <location>
        <begin position="168"/>
        <end position="185"/>
    </location>
</feature>
<keyword evidence="1" id="KW-1133">Transmembrane helix</keyword>
<organism evidence="2 3">
    <name type="scientific">Schinkia azotoformans MEV2011</name>
    <dbReference type="NCBI Taxonomy" id="1348973"/>
    <lineage>
        <taxon>Bacteria</taxon>
        <taxon>Bacillati</taxon>
        <taxon>Bacillota</taxon>
        <taxon>Bacilli</taxon>
        <taxon>Bacillales</taxon>
        <taxon>Bacillaceae</taxon>
        <taxon>Calidifontibacillus/Schinkia group</taxon>
        <taxon>Schinkia</taxon>
    </lineage>
</organism>
<evidence type="ECO:0000313" key="3">
    <source>
        <dbReference type="Proteomes" id="UP000027936"/>
    </source>
</evidence>
<sequence>MKTSKKLSIISRVLIIAGAVLLGISSLLPWWGLDLEAPQYPEGLAIIVHPSKLSGEIDILNNLNHYIGMEEISEEGFPELQYIPFIIWGIVVLTALTAIFGYKKLAYLVCLLFVVGGALGMYDMYHWLNTFGTNLSPDAPIKVDPFVPPVVGDNTLANFTTYSSFRSGFYFLVLSAIGVFLGTWGEKLWAKKSA</sequence>
<protein>
    <recommendedName>
        <fullName evidence="4">Copper chaperone NosL</fullName>
    </recommendedName>
</protein>
<evidence type="ECO:0008006" key="4">
    <source>
        <dbReference type="Google" id="ProtNLM"/>
    </source>
</evidence>
<dbReference type="OrthoDB" id="9809859at2"/>
<evidence type="ECO:0000313" key="2">
    <source>
        <dbReference type="EMBL" id="KEF37536.1"/>
    </source>
</evidence>
<dbReference type="AlphaFoldDB" id="A0A072NJ84"/>
<evidence type="ECO:0000256" key="1">
    <source>
        <dbReference type="SAM" id="Phobius"/>
    </source>
</evidence>
<proteinExistence type="predicted"/>